<protein>
    <submittedName>
        <fullName evidence="2">Phosphoribosyl transferase</fullName>
    </submittedName>
</protein>
<accession>A0A1G2CW76</accession>
<reference evidence="2 3" key="1">
    <citation type="journal article" date="2016" name="Nat. Commun.">
        <title>Thousands of microbial genomes shed light on interconnected biogeochemical processes in an aquifer system.</title>
        <authorList>
            <person name="Anantharaman K."/>
            <person name="Brown C.T."/>
            <person name="Hug L.A."/>
            <person name="Sharon I."/>
            <person name="Castelle C.J."/>
            <person name="Probst A.J."/>
            <person name="Thomas B.C."/>
            <person name="Singh A."/>
            <person name="Wilkins M.J."/>
            <person name="Karaoz U."/>
            <person name="Brodie E.L."/>
            <person name="Williams K.H."/>
            <person name="Hubbard S.S."/>
            <person name="Banfield J.F."/>
        </authorList>
    </citation>
    <scope>NUCLEOTIDE SEQUENCE [LARGE SCALE GENOMIC DNA]</scope>
</reference>
<evidence type="ECO:0000259" key="1">
    <source>
        <dbReference type="Pfam" id="PF00156"/>
    </source>
</evidence>
<evidence type="ECO:0000313" key="3">
    <source>
        <dbReference type="Proteomes" id="UP000177122"/>
    </source>
</evidence>
<dbReference type="CDD" id="cd06223">
    <property type="entry name" value="PRTases_typeI"/>
    <property type="match status" value="1"/>
</dbReference>
<dbReference type="Proteomes" id="UP000177122">
    <property type="component" value="Unassembled WGS sequence"/>
</dbReference>
<dbReference type="Gene3D" id="3.30.1310.20">
    <property type="entry name" value="PRTase-like"/>
    <property type="match status" value="1"/>
</dbReference>
<dbReference type="Pfam" id="PF00156">
    <property type="entry name" value="Pribosyltran"/>
    <property type="match status" value="1"/>
</dbReference>
<dbReference type="InterPro" id="IPR000836">
    <property type="entry name" value="PRTase_dom"/>
</dbReference>
<sequence>MYFKDRRDAGKKLAKALEQYRDVQPIVYALPRGGVVLGGEVARALHAPLDLVITRKIGHPSEPEYAIGAVTEAGDLLCNEAEVETIDPEWLKQAVERERNEAARRRKVYLSDRPHISARGVTAIIVDDGAATGLTLRVAVMALQKEHPKKIVIAVPVAPSDVVAVLQKETDEVITLTDGEEYLGAVGSYYEHFPQVSDEEVIALLNEQK</sequence>
<dbReference type="AlphaFoldDB" id="A0A1G2CW76"/>
<dbReference type="Gene3D" id="3.40.50.2020">
    <property type="match status" value="1"/>
</dbReference>
<gene>
    <name evidence="2" type="ORF">A2845_04555</name>
</gene>
<name>A0A1G2CW76_9BACT</name>
<comment type="caution">
    <text evidence="2">The sequence shown here is derived from an EMBL/GenBank/DDBJ whole genome shotgun (WGS) entry which is preliminary data.</text>
</comment>
<feature type="domain" description="Phosphoribosyltransferase" evidence="1">
    <location>
        <begin position="9"/>
        <end position="162"/>
    </location>
</feature>
<dbReference type="SUPFAM" id="SSF53271">
    <property type="entry name" value="PRTase-like"/>
    <property type="match status" value="1"/>
</dbReference>
<dbReference type="GO" id="GO:0016740">
    <property type="term" value="F:transferase activity"/>
    <property type="evidence" value="ECO:0007669"/>
    <property type="project" value="UniProtKB-KW"/>
</dbReference>
<organism evidence="2 3">
    <name type="scientific">Candidatus Lloydbacteria bacterium RIFCSPHIGHO2_01_FULL_49_22</name>
    <dbReference type="NCBI Taxonomy" id="1798658"/>
    <lineage>
        <taxon>Bacteria</taxon>
        <taxon>Candidatus Lloydiibacteriota</taxon>
    </lineage>
</organism>
<dbReference type="InterPro" id="IPR029057">
    <property type="entry name" value="PRTase-like"/>
</dbReference>
<keyword evidence="2" id="KW-0808">Transferase</keyword>
<dbReference type="EMBL" id="MHLI01000008">
    <property type="protein sequence ID" value="OGZ05604.1"/>
    <property type="molecule type" value="Genomic_DNA"/>
</dbReference>
<proteinExistence type="predicted"/>
<evidence type="ECO:0000313" key="2">
    <source>
        <dbReference type="EMBL" id="OGZ05604.1"/>
    </source>
</evidence>